<evidence type="ECO:0000313" key="1">
    <source>
        <dbReference type="EMBL" id="STO64561.1"/>
    </source>
</evidence>
<dbReference type="RefSeq" id="WP_119222935.1">
    <property type="nucleotide sequence ID" value="NZ_UGHH01000002.1"/>
</dbReference>
<proteinExistence type="predicted"/>
<gene>
    <name evidence="1" type="ORF">NCTC10794_01629</name>
</gene>
<accession>A0A377I2H9</accession>
<name>A0A377I2H9_HAEPH</name>
<dbReference type="EMBL" id="UGHH01000002">
    <property type="protein sequence ID" value="STO64561.1"/>
    <property type="molecule type" value="Genomic_DNA"/>
</dbReference>
<organism evidence="1 2">
    <name type="scientific">Haemophilus parahaemolyticus</name>
    <dbReference type="NCBI Taxonomy" id="735"/>
    <lineage>
        <taxon>Bacteria</taxon>
        <taxon>Pseudomonadati</taxon>
        <taxon>Pseudomonadota</taxon>
        <taxon>Gammaproteobacteria</taxon>
        <taxon>Pasteurellales</taxon>
        <taxon>Pasteurellaceae</taxon>
        <taxon>Haemophilus</taxon>
    </lineage>
</organism>
<dbReference type="Proteomes" id="UP000254867">
    <property type="component" value="Unassembled WGS sequence"/>
</dbReference>
<dbReference type="AlphaFoldDB" id="A0A377I2H9"/>
<reference evidence="1 2" key="1">
    <citation type="submission" date="2018-06" db="EMBL/GenBank/DDBJ databases">
        <authorList>
            <consortium name="Pathogen Informatics"/>
            <person name="Doyle S."/>
        </authorList>
    </citation>
    <scope>NUCLEOTIDE SEQUENCE [LARGE SCALE GENOMIC DNA]</scope>
    <source>
        <strain evidence="1 2">NCTC10794</strain>
    </source>
</reference>
<sequence length="102" mass="11773">MNDNALLHPLIQAGLEKGRKRIARYKQDGTIDYSRPAGENLKRLIVRQAADFKQYQERQGLRDAEIARCKQREAEEAEQQKQALAYKAKLLQGMNHAQHQTD</sequence>
<evidence type="ECO:0000313" key="2">
    <source>
        <dbReference type="Proteomes" id="UP000254867"/>
    </source>
</evidence>
<protein>
    <submittedName>
        <fullName evidence="1">Uncharacterized protein</fullName>
    </submittedName>
</protein>